<evidence type="ECO:0000259" key="1">
    <source>
        <dbReference type="Pfam" id="PF13601"/>
    </source>
</evidence>
<dbReference type="InterPro" id="IPR036390">
    <property type="entry name" value="WH_DNA-bd_sf"/>
</dbReference>
<dbReference type="Gene3D" id="1.10.10.10">
    <property type="entry name" value="Winged helix-like DNA-binding domain superfamily/Winged helix DNA-binding domain"/>
    <property type="match status" value="1"/>
</dbReference>
<proteinExistence type="predicted"/>
<dbReference type="AlphaFoldDB" id="A0A523UZA1"/>
<evidence type="ECO:0000313" key="2">
    <source>
        <dbReference type="EMBL" id="TET47848.1"/>
    </source>
</evidence>
<accession>A0A523UZA1</accession>
<dbReference type="InterPro" id="IPR036388">
    <property type="entry name" value="WH-like_DNA-bd_sf"/>
</dbReference>
<dbReference type="Proteomes" id="UP000315525">
    <property type="component" value="Unassembled WGS sequence"/>
</dbReference>
<organism evidence="2 3">
    <name type="scientific">candidate division TA06 bacterium</name>
    <dbReference type="NCBI Taxonomy" id="2250710"/>
    <lineage>
        <taxon>Bacteria</taxon>
        <taxon>Bacteria division TA06</taxon>
    </lineage>
</organism>
<evidence type="ECO:0000313" key="3">
    <source>
        <dbReference type="Proteomes" id="UP000315525"/>
    </source>
</evidence>
<dbReference type="InterPro" id="IPR027395">
    <property type="entry name" value="WH_DNA-bd_dom"/>
</dbReference>
<dbReference type="PANTHER" id="PTHR37318">
    <property type="entry name" value="BSL7504 PROTEIN"/>
    <property type="match status" value="1"/>
</dbReference>
<reference evidence="2 3" key="1">
    <citation type="submission" date="2019-03" db="EMBL/GenBank/DDBJ databases">
        <title>Metabolic potential of uncultured bacteria and archaea associated with petroleum seepage in deep-sea sediments.</title>
        <authorList>
            <person name="Dong X."/>
            <person name="Hubert C."/>
        </authorList>
    </citation>
    <scope>NUCLEOTIDE SEQUENCE [LARGE SCALE GENOMIC DNA]</scope>
    <source>
        <strain evidence="2">E44_bin18</strain>
    </source>
</reference>
<dbReference type="Pfam" id="PF13601">
    <property type="entry name" value="HTH_34"/>
    <property type="match status" value="1"/>
</dbReference>
<name>A0A523UZA1_UNCT6</name>
<dbReference type="PANTHER" id="PTHR37318:SF1">
    <property type="entry name" value="BSL7504 PROTEIN"/>
    <property type="match status" value="1"/>
</dbReference>
<gene>
    <name evidence="2" type="ORF">E3J62_00120</name>
</gene>
<protein>
    <submittedName>
        <fullName evidence="2">Transcriptional regulator</fullName>
    </submittedName>
</protein>
<sequence length="96" mass="10911">MNKLAPLDPIIHAPVRLAILTVLMAVKEADFNYLKETTGTTDGNLSTHLTKLEQTKYIKVTKTFVGKKPRTKCSITQKGLAAYQDYIRILEEYIKR</sequence>
<dbReference type="EMBL" id="SOJN01000005">
    <property type="protein sequence ID" value="TET47848.1"/>
    <property type="molecule type" value="Genomic_DNA"/>
</dbReference>
<comment type="caution">
    <text evidence="2">The sequence shown here is derived from an EMBL/GenBank/DDBJ whole genome shotgun (WGS) entry which is preliminary data.</text>
</comment>
<dbReference type="SUPFAM" id="SSF46785">
    <property type="entry name" value="Winged helix' DNA-binding domain"/>
    <property type="match status" value="1"/>
</dbReference>
<feature type="domain" description="Winged helix DNA-binding" evidence="1">
    <location>
        <begin position="15"/>
        <end position="94"/>
    </location>
</feature>